<reference evidence="9" key="1">
    <citation type="submission" date="2021-12" db="EMBL/GenBank/DDBJ databases">
        <authorList>
            <person name="Cha I.-T."/>
            <person name="Lee K.-E."/>
            <person name="Park S.-J."/>
        </authorList>
    </citation>
    <scope>NUCLEOTIDE SEQUENCE</scope>
    <source>
        <strain evidence="9">YSM-43</strain>
    </source>
</reference>
<feature type="domain" description="Glycosyltransferase 2-like" evidence="8">
    <location>
        <begin position="10"/>
        <end position="171"/>
    </location>
</feature>
<protein>
    <submittedName>
        <fullName evidence="9">Glycosyltransferase family 2 protein</fullName>
    </submittedName>
</protein>
<organism evidence="9 10">
    <name type="scientific">Flavobacterium sediminilitoris</name>
    <dbReference type="NCBI Taxonomy" id="2024526"/>
    <lineage>
        <taxon>Bacteria</taxon>
        <taxon>Pseudomonadati</taxon>
        <taxon>Bacteroidota</taxon>
        <taxon>Flavobacteriia</taxon>
        <taxon>Flavobacteriales</taxon>
        <taxon>Flavobacteriaceae</taxon>
        <taxon>Flavobacterium</taxon>
    </lineage>
</organism>
<evidence type="ECO:0000256" key="7">
    <source>
        <dbReference type="SAM" id="Phobius"/>
    </source>
</evidence>
<dbReference type="Proteomes" id="UP000830454">
    <property type="component" value="Chromosome"/>
</dbReference>
<dbReference type="InterPro" id="IPR001173">
    <property type="entry name" value="Glyco_trans_2-like"/>
</dbReference>
<keyword evidence="3" id="KW-0808">Transferase</keyword>
<dbReference type="PANTHER" id="PTHR48090:SF1">
    <property type="entry name" value="PROPHAGE BACTOPRENOL GLUCOSYL TRANSFERASE HOMOLOG"/>
    <property type="match status" value="1"/>
</dbReference>
<evidence type="ECO:0000256" key="6">
    <source>
        <dbReference type="ARBA" id="ARBA00023136"/>
    </source>
</evidence>
<name>A0ABY4HIU9_9FLAO</name>
<dbReference type="InterPro" id="IPR050256">
    <property type="entry name" value="Glycosyltransferase_2"/>
</dbReference>
<dbReference type="Pfam" id="PF00535">
    <property type="entry name" value="Glycos_transf_2"/>
    <property type="match status" value="1"/>
</dbReference>
<reference evidence="9" key="2">
    <citation type="submission" date="2022-04" db="EMBL/GenBank/DDBJ databases">
        <title>Complete Genome Sequence of Flavobacterium sediminilitoris YSM-43, Isolated from a Tidal Sediment.</title>
        <authorList>
            <person name="Lee P.A."/>
        </authorList>
    </citation>
    <scope>NUCLEOTIDE SEQUENCE</scope>
    <source>
        <strain evidence="9">YSM-43</strain>
    </source>
</reference>
<dbReference type="Gene3D" id="3.90.550.10">
    <property type="entry name" value="Spore Coat Polysaccharide Biosynthesis Protein SpsA, Chain A"/>
    <property type="match status" value="1"/>
</dbReference>
<accession>A0ABY4HIU9</accession>
<dbReference type="EMBL" id="CP090145">
    <property type="protein sequence ID" value="UOX32756.1"/>
    <property type="molecule type" value="Genomic_DNA"/>
</dbReference>
<sequence>MRKDNIVDISILVPLYNEEQVFSILIERIKKTIDKVKFSCNVYLIDDGSFDNTAFLIEEICKQDSRFIGVLLSRNFGHQYAVSAGLSVCNAKSGIMIIDGDLQDPPELISDFYDLLKKGNDVIYAVRKKRKESFLKRIMYKLYYRLQRKISNFNIPIDSGDFSMLSRRVVDSFNKMPEKDVYFRGMRAWIGFKQIAFEYERDERFAGETKYTWKKLFELAFKGIFNFSDFPIRFITRLGVLSILISLVYFLYNLYRKIFFNDIPQGFTATILAIILFSGVQLLSLGIIGEYVLRIFKQVQNRPLFIIDKIINKENED</sequence>
<feature type="transmembrane region" description="Helical" evidence="7">
    <location>
        <begin position="234"/>
        <end position="255"/>
    </location>
</feature>
<comment type="subcellular location">
    <subcellularLocation>
        <location evidence="1">Membrane</location>
        <topology evidence="1">Multi-pass membrane protein</topology>
    </subcellularLocation>
</comment>
<evidence type="ECO:0000259" key="8">
    <source>
        <dbReference type="Pfam" id="PF00535"/>
    </source>
</evidence>
<dbReference type="InterPro" id="IPR029044">
    <property type="entry name" value="Nucleotide-diphossugar_trans"/>
</dbReference>
<evidence type="ECO:0000256" key="3">
    <source>
        <dbReference type="ARBA" id="ARBA00022679"/>
    </source>
</evidence>
<evidence type="ECO:0000256" key="5">
    <source>
        <dbReference type="ARBA" id="ARBA00022989"/>
    </source>
</evidence>
<dbReference type="CDD" id="cd04187">
    <property type="entry name" value="DPM1_like_bac"/>
    <property type="match status" value="1"/>
</dbReference>
<dbReference type="PANTHER" id="PTHR48090">
    <property type="entry name" value="UNDECAPRENYL-PHOSPHATE 4-DEOXY-4-FORMAMIDO-L-ARABINOSE TRANSFERASE-RELATED"/>
    <property type="match status" value="1"/>
</dbReference>
<evidence type="ECO:0000256" key="1">
    <source>
        <dbReference type="ARBA" id="ARBA00004141"/>
    </source>
</evidence>
<proteinExistence type="predicted"/>
<evidence type="ECO:0000256" key="2">
    <source>
        <dbReference type="ARBA" id="ARBA00022676"/>
    </source>
</evidence>
<evidence type="ECO:0000313" key="10">
    <source>
        <dbReference type="Proteomes" id="UP000830454"/>
    </source>
</evidence>
<gene>
    <name evidence="9" type="ORF">LXD69_11990</name>
</gene>
<keyword evidence="10" id="KW-1185">Reference proteome</keyword>
<keyword evidence="5 7" id="KW-1133">Transmembrane helix</keyword>
<evidence type="ECO:0000256" key="4">
    <source>
        <dbReference type="ARBA" id="ARBA00022692"/>
    </source>
</evidence>
<dbReference type="SUPFAM" id="SSF53448">
    <property type="entry name" value="Nucleotide-diphospho-sugar transferases"/>
    <property type="match status" value="1"/>
</dbReference>
<keyword evidence="6 7" id="KW-0472">Membrane</keyword>
<evidence type="ECO:0000313" key="9">
    <source>
        <dbReference type="EMBL" id="UOX32756.1"/>
    </source>
</evidence>
<feature type="transmembrane region" description="Helical" evidence="7">
    <location>
        <begin position="267"/>
        <end position="293"/>
    </location>
</feature>
<keyword evidence="4 7" id="KW-0812">Transmembrane</keyword>
<dbReference type="RefSeq" id="WP_246915595.1">
    <property type="nucleotide sequence ID" value="NZ_CP090145.1"/>
</dbReference>
<keyword evidence="2" id="KW-0328">Glycosyltransferase</keyword>